<gene>
    <name evidence="1" type="ORF">EZS27_019664</name>
</gene>
<name>A0A5J4RCI4_9ZZZZ</name>
<dbReference type="EMBL" id="SNRY01001328">
    <property type="protein sequence ID" value="KAA6331766.1"/>
    <property type="molecule type" value="Genomic_DNA"/>
</dbReference>
<dbReference type="AlphaFoldDB" id="A0A5J4RCI4"/>
<evidence type="ECO:0000313" key="1">
    <source>
        <dbReference type="EMBL" id="KAA6331766.1"/>
    </source>
</evidence>
<sequence>MKNREITLLGLNVSVCSLKRLFIVKFRYFSQKVIFLSLFFMQLSPKEIIPFQFLLAHNSTASNSARAFR</sequence>
<organism evidence="1">
    <name type="scientific">termite gut metagenome</name>
    <dbReference type="NCBI Taxonomy" id="433724"/>
    <lineage>
        <taxon>unclassified sequences</taxon>
        <taxon>metagenomes</taxon>
        <taxon>organismal metagenomes</taxon>
    </lineage>
</organism>
<proteinExistence type="predicted"/>
<protein>
    <submittedName>
        <fullName evidence="1">Uncharacterized protein</fullName>
    </submittedName>
</protein>
<comment type="caution">
    <text evidence="1">The sequence shown here is derived from an EMBL/GenBank/DDBJ whole genome shotgun (WGS) entry which is preliminary data.</text>
</comment>
<reference evidence="1" key="1">
    <citation type="submission" date="2019-03" db="EMBL/GenBank/DDBJ databases">
        <title>Single cell metagenomics reveals metabolic interactions within the superorganism composed of flagellate Streblomastix strix and complex community of Bacteroidetes bacteria on its surface.</title>
        <authorList>
            <person name="Treitli S.C."/>
            <person name="Kolisko M."/>
            <person name="Husnik F."/>
            <person name="Keeling P."/>
            <person name="Hampl V."/>
        </authorList>
    </citation>
    <scope>NUCLEOTIDE SEQUENCE</scope>
    <source>
        <strain evidence="1">STM</strain>
    </source>
</reference>
<accession>A0A5J4RCI4</accession>